<evidence type="ECO:0000313" key="2">
    <source>
        <dbReference type="Proteomes" id="UP000326611"/>
    </source>
</evidence>
<gene>
    <name evidence="1" type="ORF">PS918_03063</name>
</gene>
<dbReference type="EMBL" id="CABVIY010000004">
    <property type="protein sequence ID" value="VVP89183.1"/>
    <property type="molecule type" value="Genomic_DNA"/>
</dbReference>
<protein>
    <submittedName>
        <fullName evidence="1">Uncharacterized protein</fullName>
    </submittedName>
</protein>
<dbReference type="Proteomes" id="UP000326611">
    <property type="component" value="Unassembled WGS sequence"/>
</dbReference>
<sequence>MPKSECQKRGKMVNSSLELSDCTSAIMTTVSIDADIKAKWPEGHSSYSPGSPEELAIIGIDLLVKELGTEAAQSFIEQIFEKYPTNHGAGHPETA</sequence>
<reference evidence="1 2" key="1">
    <citation type="submission" date="2019-09" db="EMBL/GenBank/DDBJ databases">
        <authorList>
            <person name="Chandra G."/>
            <person name="Truman W A."/>
        </authorList>
    </citation>
    <scope>NUCLEOTIDE SEQUENCE [LARGE SCALE GENOMIC DNA]</scope>
    <source>
        <strain evidence="1">PS918</strain>
    </source>
</reference>
<evidence type="ECO:0000313" key="1">
    <source>
        <dbReference type="EMBL" id="VVP89183.1"/>
    </source>
</evidence>
<proteinExistence type="predicted"/>
<organism evidence="1 2">
    <name type="scientific">Pseudomonas fluorescens</name>
    <dbReference type="NCBI Taxonomy" id="294"/>
    <lineage>
        <taxon>Bacteria</taxon>
        <taxon>Pseudomonadati</taxon>
        <taxon>Pseudomonadota</taxon>
        <taxon>Gammaproteobacteria</taxon>
        <taxon>Pseudomonadales</taxon>
        <taxon>Pseudomonadaceae</taxon>
        <taxon>Pseudomonas</taxon>
    </lineage>
</organism>
<accession>A0A5E7T0J5</accession>
<dbReference type="AlphaFoldDB" id="A0A5E7T0J5"/>
<name>A0A5E7T0J5_PSEFL</name>